<feature type="transmembrane region" description="Helical" evidence="6">
    <location>
        <begin position="152"/>
        <end position="175"/>
    </location>
</feature>
<dbReference type="KEGG" id="eec:EcWSU1_03300"/>
<dbReference type="Pfam" id="PF05231">
    <property type="entry name" value="MASE1"/>
    <property type="match status" value="1"/>
</dbReference>
<dbReference type="eggNOG" id="COG2200">
    <property type="taxonomic scope" value="Bacteria"/>
</dbReference>
<dbReference type="PANTHER" id="PTHR33121">
    <property type="entry name" value="CYCLIC DI-GMP PHOSPHODIESTERASE PDEF"/>
    <property type="match status" value="1"/>
</dbReference>
<dbReference type="InterPro" id="IPR050706">
    <property type="entry name" value="Cyclic-di-GMP_PDE-like"/>
</dbReference>
<evidence type="ECO:0000256" key="1">
    <source>
        <dbReference type="ARBA" id="ARBA00004651"/>
    </source>
</evidence>
<dbReference type="GO" id="GO:0071111">
    <property type="term" value="F:cyclic-guanylate-specific phosphodiesterase activity"/>
    <property type="evidence" value="ECO:0007669"/>
    <property type="project" value="InterPro"/>
</dbReference>
<sequence>MSGGRYVRLDACLHFPLERKGFKRASMNIISFLKNNKDRWWALPLILPVGLLPVLSVANTFTRLGDGLVALYYLPLSFLLSVMMFFGLEALPGIVLSLFIRYYPSVGLFETIAGIFHFIVPVVLSWGGYRVFAPRRSMTAYGDVRLMAQRIFWQAFCPATLFLVLFQFALYLGVYESRQSLEGLTPLNIRTLINYQALLVSGLTGVPLSYLLIRLIRHPRYIRSLVSQVRMQIDKKVTVIEFLLWAIALGGLLTLLLLPMNENSSIFTTNYTLSLLMPVMLWGAMRFGYKLMSLIWTPVLLVSIHYFYRYIPQQSGYDIQLAITSSSYLVFSFVVIYMSMLATCQRAANKRSRRLALLDPVVHMPNLRALSRDLAKNPWSALCLLRIPELEVLGRNYGVLLRILYKQQLAQWVNGTLQPSERVYHLTGCDLAVRLNAESHQQRIEALDEHIKQFRFVWDGMPLQPQVGVSYCYVRSPVTHLYLVLGELGVIADLSISTNHPENLQQRGAVHLQRSLKDKVAMMSRLQSALDSNAFTLLVQPVCGVRGDCYHEVLLRMSDANGALLSPLQFLPVAQEFGLSSRVDLWVLENTLRFLAEHRVHLPGQRFAINLGPSTVCRAQFPAEVSRLLAKYAVEPWQLIFEVTECSTFGSGEQALHTLRQLQKMGVRIAIDDFGTGYASYARLKSVDADILKIDGSFIRNIVNNSLDYQIVASICHLARMKKMLVVAEYVETEEIRSAVHALGIDYVQGYLIGRPVALESLLEAEASPVET</sequence>
<organism evidence="8 9">
    <name type="scientific">Enterobacter ludwigii</name>
    <dbReference type="NCBI Taxonomy" id="299767"/>
    <lineage>
        <taxon>Bacteria</taxon>
        <taxon>Pseudomonadati</taxon>
        <taxon>Pseudomonadota</taxon>
        <taxon>Gammaproteobacteria</taxon>
        <taxon>Enterobacterales</taxon>
        <taxon>Enterobacteriaceae</taxon>
        <taxon>Enterobacter</taxon>
        <taxon>Enterobacter cloacae complex</taxon>
    </lineage>
</organism>
<evidence type="ECO:0000313" key="9">
    <source>
        <dbReference type="Proteomes" id="UP000007838"/>
    </source>
</evidence>
<feature type="transmembrane region" description="Helical" evidence="6">
    <location>
        <begin position="70"/>
        <end position="100"/>
    </location>
</feature>
<accession>G8LMI2</accession>
<dbReference type="HOGENOM" id="CLU_023566_2_0_6"/>
<name>G8LMI2_9ENTR</name>
<reference evidence="8 9" key="1">
    <citation type="journal article" date="2011" name="Stand. Genomic Sci.">
        <title>Complete genome of the onion pathogen Enterobacter cloacae EcWSU1.</title>
        <authorList>
            <person name="Humann J.L."/>
            <person name="Wildung M."/>
            <person name="Cheng C.H."/>
            <person name="Lee T."/>
            <person name="Stewart J.E."/>
            <person name="Drew J.C."/>
            <person name="Triplett E.W."/>
            <person name="Main D."/>
            <person name="Schroeder B.K."/>
        </authorList>
    </citation>
    <scope>NUCLEOTIDE SEQUENCE [LARGE SCALE GENOMIC DNA]</scope>
    <source>
        <strain evidence="8 9">EcWSU1</strain>
    </source>
</reference>
<feature type="transmembrane region" description="Helical" evidence="6">
    <location>
        <begin position="328"/>
        <end position="348"/>
    </location>
</feature>
<dbReference type="GO" id="GO:0005886">
    <property type="term" value="C:plasma membrane"/>
    <property type="evidence" value="ECO:0007669"/>
    <property type="project" value="UniProtKB-SubCell"/>
</dbReference>
<feature type="transmembrane region" description="Helical" evidence="6">
    <location>
        <begin position="237"/>
        <end position="258"/>
    </location>
</feature>
<feature type="transmembrane region" description="Helical" evidence="6">
    <location>
        <begin position="195"/>
        <end position="216"/>
    </location>
</feature>
<keyword evidence="3 6" id="KW-0812">Transmembrane</keyword>
<evidence type="ECO:0000256" key="6">
    <source>
        <dbReference type="SAM" id="Phobius"/>
    </source>
</evidence>
<gene>
    <name evidence="8" type="primary">yfgF</name>
    <name evidence="8" type="ORF">EcWSU1_03300</name>
</gene>
<proteinExistence type="predicted"/>
<dbReference type="PANTHER" id="PTHR33121:SF64">
    <property type="entry name" value="CYCLIC DI-GMP PHOSPHODIESTERASE PDEF"/>
    <property type="match status" value="1"/>
</dbReference>
<dbReference type="InterPro" id="IPR000160">
    <property type="entry name" value="GGDEF_dom"/>
</dbReference>
<dbReference type="CDD" id="cd01948">
    <property type="entry name" value="EAL"/>
    <property type="match status" value="1"/>
</dbReference>
<feature type="domain" description="EAL" evidence="7">
    <location>
        <begin position="519"/>
        <end position="770"/>
    </location>
</feature>
<comment type="subcellular location">
    <subcellularLocation>
        <location evidence="1">Cell membrane</location>
        <topology evidence="1">Multi-pass membrane protein</topology>
    </subcellularLocation>
</comment>
<dbReference type="InterPro" id="IPR001633">
    <property type="entry name" value="EAL_dom"/>
</dbReference>
<protein>
    <submittedName>
        <fullName evidence="8">Cyclic di-GMP phosphodiesterase YfgF</fullName>
    </submittedName>
</protein>
<evidence type="ECO:0000256" key="5">
    <source>
        <dbReference type="ARBA" id="ARBA00023136"/>
    </source>
</evidence>
<dbReference type="AlphaFoldDB" id="G8LMI2"/>
<evidence type="ECO:0000256" key="4">
    <source>
        <dbReference type="ARBA" id="ARBA00022989"/>
    </source>
</evidence>
<dbReference type="InterPro" id="IPR035919">
    <property type="entry name" value="EAL_sf"/>
</dbReference>
<keyword evidence="2" id="KW-1003">Cell membrane</keyword>
<evidence type="ECO:0000313" key="8">
    <source>
        <dbReference type="EMBL" id="AEW74728.1"/>
    </source>
</evidence>
<dbReference type="EMBL" id="CP002886">
    <property type="protein sequence ID" value="AEW74728.1"/>
    <property type="molecule type" value="Genomic_DNA"/>
</dbReference>
<feature type="transmembrane region" description="Helical" evidence="6">
    <location>
        <begin position="291"/>
        <end position="308"/>
    </location>
</feature>
<keyword evidence="4 6" id="KW-1133">Transmembrane helix</keyword>
<dbReference type="SUPFAM" id="SSF141868">
    <property type="entry name" value="EAL domain-like"/>
    <property type="match status" value="1"/>
</dbReference>
<feature type="transmembrane region" description="Helical" evidence="6">
    <location>
        <begin position="112"/>
        <end position="132"/>
    </location>
</feature>
<dbReference type="InterPro" id="IPR007895">
    <property type="entry name" value="MASE1"/>
</dbReference>
<evidence type="ECO:0000259" key="7">
    <source>
        <dbReference type="PROSITE" id="PS50883"/>
    </source>
</evidence>
<dbReference type="SMART" id="SM00052">
    <property type="entry name" value="EAL"/>
    <property type="match status" value="1"/>
</dbReference>
<dbReference type="Pfam" id="PF00563">
    <property type="entry name" value="EAL"/>
    <property type="match status" value="1"/>
</dbReference>
<evidence type="ECO:0000256" key="3">
    <source>
        <dbReference type="ARBA" id="ARBA00022692"/>
    </source>
</evidence>
<dbReference type="PROSITE" id="PS50883">
    <property type="entry name" value="EAL"/>
    <property type="match status" value="1"/>
</dbReference>
<dbReference type="Gene3D" id="3.20.20.450">
    <property type="entry name" value="EAL domain"/>
    <property type="match status" value="1"/>
</dbReference>
<evidence type="ECO:0000256" key="2">
    <source>
        <dbReference type="ARBA" id="ARBA00022475"/>
    </source>
</evidence>
<dbReference type="Proteomes" id="UP000007838">
    <property type="component" value="Chromosome"/>
</dbReference>
<feature type="transmembrane region" description="Helical" evidence="6">
    <location>
        <begin position="40"/>
        <end position="58"/>
    </location>
</feature>
<dbReference type="SMART" id="SM00267">
    <property type="entry name" value="GGDEF"/>
    <property type="match status" value="1"/>
</dbReference>
<keyword evidence="5 6" id="KW-0472">Membrane</keyword>